<keyword evidence="2" id="KW-0413">Isomerase</keyword>
<name>A0ABU0F2D8_9PSEU</name>
<dbReference type="Pfam" id="PF01323">
    <property type="entry name" value="DSBA"/>
    <property type="match status" value="1"/>
</dbReference>
<dbReference type="EMBL" id="JAUSUT010000001">
    <property type="protein sequence ID" value="MDQ0381563.1"/>
    <property type="molecule type" value="Genomic_DNA"/>
</dbReference>
<dbReference type="RefSeq" id="WP_306996291.1">
    <property type="nucleotide sequence ID" value="NZ_JAUSUT010000001.1"/>
</dbReference>
<dbReference type="PANTHER" id="PTHR13887">
    <property type="entry name" value="GLUTATHIONE S-TRANSFERASE KAPPA"/>
    <property type="match status" value="1"/>
</dbReference>
<protein>
    <submittedName>
        <fullName evidence="2">DsbA family dithiol-disulfide isomerase</fullName>
    </submittedName>
</protein>
<dbReference type="InterPro" id="IPR001853">
    <property type="entry name" value="DSBA-like_thioredoxin_dom"/>
</dbReference>
<organism evidence="2 3">
    <name type="scientific">Amycolatopsis thermophila</name>
    <dbReference type="NCBI Taxonomy" id="206084"/>
    <lineage>
        <taxon>Bacteria</taxon>
        <taxon>Bacillati</taxon>
        <taxon>Actinomycetota</taxon>
        <taxon>Actinomycetes</taxon>
        <taxon>Pseudonocardiales</taxon>
        <taxon>Pseudonocardiaceae</taxon>
        <taxon>Amycolatopsis</taxon>
    </lineage>
</organism>
<evidence type="ECO:0000313" key="2">
    <source>
        <dbReference type="EMBL" id="MDQ0381563.1"/>
    </source>
</evidence>
<evidence type="ECO:0000313" key="3">
    <source>
        <dbReference type="Proteomes" id="UP001229651"/>
    </source>
</evidence>
<comment type="caution">
    <text evidence="2">The sequence shown here is derived from an EMBL/GenBank/DDBJ whole genome shotgun (WGS) entry which is preliminary data.</text>
</comment>
<dbReference type="SUPFAM" id="SSF52833">
    <property type="entry name" value="Thioredoxin-like"/>
    <property type="match status" value="1"/>
</dbReference>
<dbReference type="Gene3D" id="3.40.30.10">
    <property type="entry name" value="Glutaredoxin"/>
    <property type="match status" value="1"/>
</dbReference>
<reference evidence="2 3" key="1">
    <citation type="submission" date="2023-07" db="EMBL/GenBank/DDBJ databases">
        <title>Sequencing the genomes of 1000 actinobacteria strains.</title>
        <authorList>
            <person name="Klenk H.-P."/>
        </authorList>
    </citation>
    <scope>NUCLEOTIDE SEQUENCE [LARGE SCALE GENOMIC DNA]</scope>
    <source>
        <strain evidence="2 3">DSM 45805</strain>
    </source>
</reference>
<feature type="domain" description="DSBA-like thioredoxin" evidence="1">
    <location>
        <begin position="13"/>
        <end position="189"/>
    </location>
</feature>
<proteinExistence type="predicted"/>
<dbReference type="InterPro" id="IPR036249">
    <property type="entry name" value="Thioredoxin-like_sf"/>
</dbReference>
<dbReference type="PANTHER" id="PTHR13887:SF41">
    <property type="entry name" value="THIOREDOXIN SUPERFAMILY PROTEIN"/>
    <property type="match status" value="1"/>
</dbReference>
<evidence type="ECO:0000259" key="1">
    <source>
        <dbReference type="Pfam" id="PF01323"/>
    </source>
</evidence>
<gene>
    <name evidence="2" type="ORF">FB470_005557</name>
</gene>
<sequence>MSTSSVTPHAAVVEHWYDFICPFCYIAQDRNTLLRKRGVRVVERGMRIHPEIGPGGAPAGPRSGPAYDFLAHEAAAAGLPLRWTDRIPYSRTALAVAEWIEQADPGAGEAFRASVFTAYFAEGRDIEPPELLVALAQRAGVDPDRLREALATTAADEALARSEDLARARGVTGTPTWIEGDRAFSGLRSRAWFAQWADARPH</sequence>
<dbReference type="GO" id="GO:0016853">
    <property type="term" value="F:isomerase activity"/>
    <property type="evidence" value="ECO:0007669"/>
    <property type="project" value="UniProtKB-KW"/>
</dbReference>
<accession>A0ABU0F2D8</accession>
<dbReference type="Proteomes" id="UP001229651">
    <property type="component" value="Unassembled WGS sequence"/>
</dbReference>
<keyword evidence="3" id="KW-1185">Reference proteome</keyword>